<name>A0ABP8KRZ9_9MICO</name>
<dbReference type="EMBL" id="BAABGM010000032">
    <property type="protein sequence ID" value="GAA4413804.1"/>
    <property type="molecule type" value="Genomic_DNA"/>
</dbReference>
<organism evidence="1 2">
    <name type="scientific">Fodinibacter luteus</name>
    <dbReference type="NCBI Taxonomy" id="552064"/>
    <lineage>
        <taxon>Bacteria</taxon>
        <taxon>Bacillati</taxon>
        <taxon>Actinomycetota</taxon>
        <taxon>Actinomycetes</taxon>
        <taxon>Micrococcales</taxon>
        <taxon>Intrasporangiaceae</taxon>
        <taxon>Fodinibacter (ex Wang et al. 2009)</taxon>
    </lineage>
</organism>
<keyword evidence="2" id="KW-1185">Reference proteome</keyword>
<dbReference type="PANTHER" id="PTHR43235">
    <property type="entry name" value="GLUTAMINE AMIDOTRANSFERASE PB2B2.05-RELATED"/>
    <property type="match status" value="1"/>
</dbReference>
<accession>A0ABP8KRZ9</accession>
<dbReference type="Pfam" id="PF07722">
    <property type="entry name" value="Peptidase_C26"/>
    <property type="match status" value="1"/>
</dbReference>
<protein>
    <submittedName>
        <fullName evidence="1">Gamma-glutamyl-gamma-aminobutyrate hydrolase</fullName>
    </submittedName>
</protein>
<sequence length="248" mass="26645">MSAVRPVIGVSCYVEHVDRSPWLAQRSAVLPHRYVAHLERAGAVVVVLPPRPDADDELADAVLGRLDALVIAGGADVQADRYDAEPHPTSQPPRPDRDEWELALARVSAERDLPVLGICRGMQVMAVAAGGGLVQHVPDVVGHDAHCPLPGEYTSHPVTPVAGARLAELLGTGSLDVPTYHHQAVRPETLEGTRYRPSAWHADGTLEAMEDPSARFRLAVQWHPEAGHDTRLFDALVDAASRTRPGAG</sequence>
<dbReference type="InterPro" id="IPR011697">
    <property type="entry name" value="Peptidase_C26"/>
</dbReference>
<dbReference type="SUPFAM" id="SSF52317">
    <property type="entry name" value="Class I glutamine amidotransferase-like"/>
    <property type="match status" value="1"/>
</dbReference>
<dbReference type="GO" id="GO:0016787">
    <property type="term" value="F:hydrolase activity"/>
    <property type="evidence" value="ECO:0007669"/>
    <property type="project" value="UniProtKB-KW"/>
</dbReference>
<comment type="caution">
    <text evidence="1">The sequence shown here is derived from an EMBL/GenBank/DDBJ whole genome shotgun (WGS) entry which is preliminary data.</text>
</comment>
<gene>
    <name evidence="1" type="ORF">GCM10023168_36880</name>
</gene>
<evidence type="ECO:0000313" key="2">
    <source>
        <dbReference type="Proteomes" id="UP001500945"/>
    </source>
</evidence>
<proteinExistence type="predicted"/>
<dbReference type="PROSITE" id="PS51273">
    <property type="entry name" value="GATASE_TYPE_1"/>
    <property type="match status" value="1"/>
</dbReference>
<evidence type="ECO:0000313" key="1">
    <source>
        <dbReference type="EMBL" id="GAA4413804.1"/>
    </source>
</evidence>
<dbReference type="Gene3D" id="3.40.50.880">
    <property type="match status" value="1"/>
</dbReference>
<dbReference type="RefSeq" id="WP_345208749.1">
    <property type="nucleotide sequence ID" value="NZ_BAABGM010000032.1"/>
</dbReference>
<reference evidence="2" key="1">
    <citation type="journal article" date="2019" name="Int. J. Syst. Evol. Microbiol.">
        <title>The Global Catalogue of Microorganisms (GCM) 10K type strain sequencing project: providing services to taxonomists for standard genome sequencing and annotation.</title>
        <authorList>
            <consortium name="The Broad Institute Genomics Platform"/>
            <consortium name="The Broad Institute Genome Sequencing Center for Infectious Disease"/>
            <person name="Wu L."/>
            <person name="Ma J."/>
        </authorList>
    </citation>
    <scope>NUCLEOTIDE SEQUENCE [LARGE SCALE GENOMIC DNA]</scope>
    <source>
        <strain evidence="2">JCM 17809</strain>
    </source>
</reference>
<dbReference type="PANTHER" id="PTHR43235:SF1">
    <property type="entry name" value="GLUTAMINE AMIDOTRANSFERASE PB2B2.05-RELATED"/>
    <property type="match status" value="1"/>
</dbReference>
<keyword evidence="1" id="KW-0378">Hydrolase</keyword>
<dbReference type="CDD" id="cd01745">
    <property type="entry name" value="GATase1_2"/>
    <property type="match status" value="1"/>
</dbReference>
<dbReference type="Proteomes" id="UP001500945">
    <property type="component" value="Unassembled WGS sequence"/>
</dbReference>
<dbReference type="InterPro" id="IPR029062">
    <property type="entry name" value="Class_I_gatase-like"/>
</dbReference>
<dbReference type="InterPro" id="IPR044668">
    <property type="entry name" value="PuuD-like"/>
</dbReference>